<dbReference type="InterPro" id="IPR002904">
    <property type="entry name" value="Lys-tRNA-ligase"/>
</dbReference>
<evidence type="ECO:0000256" key="7">
    <source>
        <dbReference type="ARBA" id="ARBA00022917"/>
    </source>
</evidence>
<dbReference type="Proteomes" id="UP000228945">
    <property type="component" value="Chromosome"/>
</dbReference>
<dbReference type="PANTHER" id="PTHR37940:SF1">
    <property type="entry name" value="LYSINE--TRNA LIGASE"/>
    <property type="match status" value="1"/>
</dbReference>
<comment type="subcellular location">
    <subcellularLocation>
        <location evidence="1 10">Cytoplasm</location>
    </subcellularLocation>
</comment>
<evidence type="ECO:0000256" key="9">
    <source>
        <dbReference type="ARBA" id="ARBA00048573"/>
    </source>
</evidence>
<keyword evidence="3 10" id="KW-0963">Cytoplasm</keyword>
<sequence length="561" mass="62548">MFQGLSHTARDAKAWPFEQARNLLARVLRVRLTDAERDLAATLINAGKADEAVKTLEALSKPVVLETGYGPSGLPHMGTFGEVARTTMVRIAFRALTEDAIPTRLISFSDDMDGLRKIPPNVPNGEVMREDLDKPLTVVRDPYGEFDSFGHHNNARLRAFLDSFGFDYEFVSSTDCYRGGRFDATLLTALERFDAIQKIMLPSLGEERRATYSPFLPISPRTGKVLQVPTLERNLDKGTIVFRDEDGERTEVPVTGGGVKMQWRPDWAMRWTALGVDYEMSGKDLIDSVRLSNQVCKVLGGTPPEGFHYELFMDENNLKISKTKGNGLTMEEWLRYGAPESLAYYMFQSPKSAKKLYFDVIPKATDEYLQQLDAFNRKKAEGDNAPDLNNPAWHVHMGRPPEAGSPVSFSLMLNLVSAANASSKDILWGFLSRYIPGASPETQPLLDRLAGYAMNYYEDFVRPTKAFRAPTDQERVAMEDLLLRLKALPAGCQDAELIQNEVYEAGKGGGFEPLRAWFQALYEVLLGQSQGPRFGSFAAIFGLDRTIALIEDGLAGRLLEA</sequence>
<dbReference type="RefSeq" id="WP_099620429.1">
    <property type="nucleotide sequence ID" value="NZ_CP024201.1"/>
</dbReference>
<dbReference type="HAMAP" id="MF_00177">
    <property type="entry name" value="Lys_tRNA_synth_class1"/>
    <property type="match status" value="1"/>
</dbReference>
<dbReference type="GO" id="GO:0000049">
    <property type="term" value="F:tRNA binding"/>
    <property type="evidence" value="ECO:0007669"/>
    <property type="project" value="InterPro"/>
</dbReference>
<comment type="caution">
    <text evidence="10">Lacks conserved residue(s) required for the propagation of feature annotation.</text>
</comment>
<evidence type="ECO:0000256" key="2">
    <source>
        <dbReference type="ARBA" id="ARBA00005594"/>
    </source>
</evidence>
<dbReference type="InterPro" id="IPR014729">
    <property type="entry name" value="Rossmann-like_a/b/a_fold"/>
</dbReference>
<dbReference type="PROSITE" id="PS00178">
    <property type="entry name" value="AA_TRNA_LIGASE_I"/>
    <property type="match status" value="1"/>
</dbReference>
<evidence type="ECO:0000256" key="10">
    <source>
        <dbReference type="HAMAP-Rule" id="MF_00177"/>
    </source>
</evidence>
<dbReference type="Pfam" id="PF01921">
    <property type="entry name" value="tRNA-synt_1f"/>
    <property type="match status" value="1"/>
</dbReference>
<dbReference type="EC" id="6.1.1.6" evidence="10"/>
<dbReference type="GO" id="GO:0005524">
    <property type="term" value="F:ATP binding"/>
    <property type="evidence" value="ECO:0007669"/>
    <property type="project" value="UniProtKB-UniRule"/>
</dbReference>
<dbReference type="InterPro" id="IPR008925">
    <property type="entry name" value="aa_tRNA-synth_I_cd-bd_sf"/>
</dbReference>
<evidence type="ECO:0000313" key="11">
    <source>
        <dbReference type="EMBL" id="ATQ41172.1"/>
    </source>
</evidence>
<evidence type="ECO:0000256" key="3">
    <source>
        <dbReference type="ARBA" id="ARBA00022490"/>
    </source>
</evidence>
<evidence type="ECO:0000256" key="1">
    <source>
        <dbReference type="ARBA" id="ARBA00004496"/>
    </source>
</evidence>
<proteinExistence type="inferred from homology"/>
<feature type="binding site" evidence="10">
    <location>
        <position position="322"/>
    </location>
    <ligand>
        <name>ATP</name>
        <dbReference type="ChEBI" id="CHEBI:30616"/>
    </ligand>
</feature>
<dbReference type="PANTHER" id="PTHR37940">
    <property type="entry name" value="LYSINE--TRNA LIGASE"/>
    <property type="match status" value="1"/>
</dbReference>
<dbReference type="NCBIfam" id="NF001968">
    <property type="entry name" value="PRK00750.1-2"/>
    <property type="match status" value="1"/>
</dbReference>
<evidence type="ECO:0000313" key="12">
    <source>
        <dbReference type="Proteomes" id="UP000228945"/>
    </source>
</evidence>
<keyword evidence="6 10" id="KW-0067">ATP-binding</keyword>
<feature type="short sequence motif" description="'HIGH' region" evidence="10">
    <location>
        <begin position="71"/>
        <end position="79"/>
    </location>
</feature>
<dbReference type="KEGG" id="cmb:CSW64_01475"/>
<dbReference type="SUPFAM" id="SSF52374">
    <property type="entry name" value="Nucleotidylyl transferase"/>
    <property type="match status" value="1"/>
</dbReference>
<dbReference type="GO" id="GO:0004824">
    <property type="term" value="F:lysine-tRNA ligase activity"/>
    <property type="evidence" value="ECO:0007669"/>
    <property type="project" value="UniProtKB-UniRule"/>
</dbReference>
<gene>
    <name evidence="10" type="primary">lysS</name>
    <name evidence="11" type="ORF">CSW64_01475</name>
</gene>
<dbReference type="GO" id="GO:0005737">
    <property type="term" value="C:cytoplasm"/>
    <property type="evidence" value="ECO:0007669"/>
    <property type="project" value="UniProtKB-SubCell"/>
</dbReference>
<reference evidence="11 12" key="1">
    <citation type="submission" date="2017-10" db="EMBL/GenBank/DDBJ databases">
        <title>Genome sequence of Caulobacter mirabilis FWC38.</title>
        <authorList>
            <person name="Fiebig A."/>
            <person name="Crosson S."/>
        </authorList>
    </citation>
    <scope>NUCLEOTIDE SEQUENCE [LARGE SCALE GENOMIC DNA]</scope>
    <source>
        <strain evidence="11 12">FWC 38</strain>
    </source>
</reference>
<accession>A0A2D2AT31</accession>
<evidence type="ECO:0000256" key="4">
    <source>
        <dbReference type="ARBA" id="ARBA00022598"/>
    </source>
</evidence>
<organism evidence="11 12">
    <name type="scientific">Caulobacter mirabilis</name>
    <dbReference type="NCBI Taxonomy" id="69666"/>
    <lineage>
        <taxon>Bacteria</taxon>
        <taxon>Pseudomonadati</taxon>
        <taxon>Pseudomonadota</taxon>
        <taxon>Alphaproteobacteria</taxon>
        <taxon>Caulobacterales</taxon>
        <taxon>Caulobacteraceae</taxon>
        <taxon>Caulobacter</taxon>
    </lineage>
</organism>
<comment type="catalytic activity">
    <reaction evidence="9 10">
        <text>tRNA(Lys) + L-lysine + ATP = L-lysyl-tRNA(Lys) + AMP + diphosphate</text>
        <dbReference type="Rhea" id="RHEA:20792"/>
        <dbReference type="Rhea" id="RHEA-COMP:9696"/>
        <dbReference type="Rhea" id="RHEA-COMP:9697"/>
        <dbReference type="ChEBI" id="CHEBI:30616"/>
        <dbReference type="ChEBI" id="CHEBI:32551"/>
        <dbReference type="ChEBI" id="CHEBI:33019"/>
        <dbReference type="ChEBI" id="CHEBI:78442"/>
        <dbReference type="ChEBI" id="CHEBI:78529"/>
        <dbReference type="ChEBI" id="CHEBI:456215"/>
        <dbReference type="EC" id="6.1.1.6"/>
    </reaction>
</comment>
<dbReference type="EMBL" id="CP024201">
    <property type="protein sequence ID" value="ATQ41172.1"/>
    <property type="molecule type" value="Genomic_DNA"/>
</dbReference>
<keyword evidence="5 10" id="KW-0547">Nucleotide-binding</keyword>
<dbReference type="Gene3D" id="3.40.50.620">
    <property type="entry name" value="HUPs"/>
    <property type="match status" value="2"/>
</dbReference>
<comment type="similarity">
    <text evidence="2 10">Belongs to the class-I aminoacyl-tRNA synthetase family.</text>
</comment>
<keyword evidence="7 10" id="KW-0648">Protein biosynthesis</keyword>
<name>A0A2D2AT31_9CAUL</name>
<evidence type="ECO:0000256" key="6">
    <source>
        <dbReference type="ARBA" id="ARBA00022840"/>
    </source>
</evidence>
<dbReference type="GO" id="GO:0006430">
    <property type="term" value="P:lysyl-tRNA aminoacylation"/>
    <property type="evidence" value="ECO:0007669"/>
    <property type="project" value="UniProtKB-UniRule"/>
</dbReference>
<dbReference type="OrthoDB" id="9803151at2"/>
<keyword evidence="4 10" id="KW-0436">Ligase</keyword>
<evidence type="ECO:0000256" key="8">
    <source>
        <dbReference type="ARBA" id="ARBA00023146"/>
    </source>
</evidence>
<dbReference type="InterPro" id="IPR020751">
    <property type="entry name" value="aa-tRNA-synth_I_codon-bd_sub2"/>
</dbReference>
<keyword evidence="8 10" id="KW-0030">Aminoacyl-tRNA synthetase</keyword>
<dbReference type="Gene3D" id="1.10.10.350">
    <property type="match status" value="1"/>
</dbReference>
<protein>
    <recommendedName>
        <fullName evidence="10">Lysine--tRNA ligase</fullName>
        <ecNumber evidence="10">6.1.1.6</ecNumber>
    </recommendedName>
    <alternativeName>
        <fullName evidence="10">Lysyl-tRNA synthetase</fullName>
        <shortName evidence="10">LysRS</shortName>
    </alternativeName>
</protein>
<keyword evidence="12" id="KW-1185">Reference proteome</keyword>
<dbReference type="NCBIfam" id="TIGR00467">
    <property type="entry name" value="lysS_arch"/>
    <property type="match status" value="1"/>
</dbReference>
<dbReference type="AlphaFoldDB" id="A0A2D2AT31"/>
<evidence type="ECO:0000256" key="5">
    <source>
        <dbReference type="ARBA" id="ARBA00022741"/>
    </source>
</evidence>
<dbReference type="SUPFAM" id="SSF48163">
    <property type="entry name" value="An anticodon-binding domain of class I aminoacyl-tRNA synthetases"/>
    <property type="match status" value="1"/>
</dbReference>
<dbReference type="InterPro" id="IPR001412">
    <property type="entry name" value="aa-tRNA-synth_I_CS"/>
</dbReference>